<dbReference type="AlphaFoldDB" id="L7FLH3"/>
<dbReference type="Gene3D" id="3.80.10.10">
    <property type="entry name" value="Ribonuclease Inhibitor"/>
    <property type="match status" value="1"/>
</dbReference>
<dbReference type="InterPro" id="IPR032675">
    <property type="entry name" value="LRR_dom_sf"/>
</dbReference>
<dbReference type="Proteomes" id="UP000014680">
    <property type="component" value="Unassembled WGS sequence"/>
</dbReference>
<accession>L7FLH3</accession>
<evidence type="ECO:0000313" key="1">
    <source>
        <dbReference type="EMBL" id="ELP88714.1"/>
    </source>
</evidence>
<dbReference type="RefSeq" id="XP_004255485.1">
    <property type="nucleotide sequence ID" value="XM_004255437.1"/>
</dbReference>
<dbReference type="EMBL" id="KB206706">
    <property type="protein sequence ID" value="ELP88714.1"/>
    <property type="molecule type" value="Genomic_DNA"/>
</dbReference>
<protein>
    <recommendedName>
        <fullName evidence="3">Leucine rich repeat containing protein BspA family protein</fullName>
    </recommendedName>
</protein>
<evidence type="ECO:0000313" key="2">
    <source>
        <dbReference type="Proteomes" id="UP000014680"/>
    </source>
</evidence>
<organism evidence="1 2">
    <name type="scientific">Entamoeba invadens IP1</name>
    <dbReference type="NCBI Taxonomy" id="370355"/>
    <lineage>
        <taxon>Eukaryota</taxon>
        <taxon>Amoebozoa</taxon>
        <taxon>Evosea</taxon>
        <taxon>Archamoebae</taxon>
        <taxon>Mastigamoebida</taxon>
        <taxon>Entamoebidae</taxon>
        <taxon>Entamoeba</taxon>
    </lineage>
</organism>
<dbReference type="Pfam" id="PF13306">
    <property type="entry name" value="LRR_5"/>
    <property type="match status" value="1"/>
</dbReference>
<dbReference type="VEuPathDB" id="AmoebaDB:EIN_530940"/>
<dbReference type="KEGG" id="eiv:EIN_530940"/>
<dbReference type="GeneID" id="14887697"/>
<dbReference type="OrthoDB" id="26665at2759"/>
<feature type="non-terminal residue" evidence="1">
    <location>
        <position position="202"/>
    </location>
</feature>
<keyword evidence="2" id="KW-1185">Reference proteome</keyword>
<reference evidence="1 2" key="1">
    <citation type="submission" date="2012-10" db="EMBL/GenBank/DDBJ databases">
        <authorList>
            <person name="Zafar N."/>
            <person name="Inman J."/>
            <person name="Hall N."/>
            <person name="Lorenzi H."/>
            <person name="Caler E."/>
        </authorList>
    </citation>
    <scope>NUCLEOTIDE SEQUENCE [LARGE SCALE GENOMIC DNA]</scope>
    <source>
        <strain evidence="1 2">IP1</strain>
    </source>
</reference>
<gene>
    <name evidence="1" type="ORF">EIN_530940</name>
</gene>
<evidence type="ECO:0008006" key="3">
    <source>
        <dbReference type="Google" id="ProtNLM"/>
    </source>
</evidence>
<proteinExistence type="predicted"/>
<sequence length="202" mass="22978">MTSLDSFNIVVVSKYFTSIQDFIHLVLVCKKFRSTFDQFHANPIPLTTKTIKHFPNIETLNLWSKEDETFGNVISEIPSKPFFAVIVWYPCDYSYIKTYESTNVKFMNITYNLVDFKKYGSDIPKYTKTLGSFCYATKPIASLTLPDTLQTIMNNCFNSCTLLKSIRLSPFTTSIQSQCFIECVSLQSILIPSGVDQIGSSL</sequence>
<dbReference type="InterPro" id="IPR026906">
    <property type="entry name" value="LRR_5"/>
</dbReference>
<name>L7FLH3_ENTIV</name>